<dbReference type="OrthoDB" id="10254663at2759"/>
<dbReference type="InterPro" id="IPR038835">
    <property type="entry name" value="Giardin_beta-like"/>
</dbReference>
<dbReference type="EMBL" id="CAJJDP010000048">
    <property type="protein sequence ID" value="CAD8166425.1"/>
    <property type="molecule type" value="Genomic_DNA"/>
</dbReference>
<feature type="coiled-coil region" evidence="1">
    <location>
        <begin position="39"/>
        <end position="94"/>
    </location>
</feature>
<dbReference type="AlphaFoldDB" id="A0A8S1US41"/>
<protein>
    <submittedName>
        <fullName evidence="3">Uncharacterized protein</fullName>
    </submittedName>
</protein>
<gene>
    <name evidence="2" type="ORF">POCTA_138.1.T0480150</name>
    <name evidence="3" type="ORF">POCTA_138.1.T0480152</name>
</gene>
<name>A0A8S1US41_PAROT</name>
<keyword evidence="4" id="KW-1185">Reference proteome</keyword>
<reference evidence="3" key="1">
    <citation type="submission" date="2021-01" db="EMBL/GenBank/DDBJ databases">
        <authorList>
            <consortium name="Genoscope - CEA"/>
            <person name="William W."/>
        </authorList>
    </citation>
    <scope>NUCLEOTIDE SEQUENCE</scope>
</reference>
<organism evidence="3 4">
    <name type="scientific">Paramecium octaurelia</name>
    <dbReference type="NCBI Taxonomy" id="43137"/>
    <lineage>
        <taxon>Eukaryota</taxon>
        <taxon>Sar</taxon>
        <taxon>Alveolata</taxon>
        <taxon>Ciliophora</taxon>
        <taxon>Intramacronucleata</taxon>
        <taxon>Oligohymenophorea</taxon>
        <taxon>Peniculida</taxon>
        <taxon>Parameciidae</taxon>
        <taxon>Paramecium</taxon>
    </lineage>
</organism>
<comment type="caution">
    <text evidence="3">The sequence shown here is derived from an EMBL/GenBank/DDBJ whole genome shotgun (WGS) entry which is preliminary data.</text>
</comment>
<keyword evidence="1" id="KW-0175">Coiled coil</keyword>
<evidence type="ECO:0000313" key="4">
    <source>
        <dbReference type="Proteomes" id="UP000683925"/>
    </source>
</evidence>
<evidence type="ECO:0000256" key="1">
    <source>
        <dbReference type="SAM" id="Coils"/>
    </source>
</evidence>
<dbReference type="PANTHER" id="PTHR37027:SF2">
    <property type="entry name" value="CHROMOSOME UNDETERMINED SCAFFOLD_148, WHOLE GENOME SHOTGUN SEQUENCE"/>
    <property type="match status" value="1"/>
</dbReference>
<dbReference type="PANTHER" id="PTHR37027">
    <property type="entry name" value="KDE4"/>
    <property type="match status" value="1"/>
</dbReference>
<evidence type="ECO:0000313" key="3">
    <source>
        <dbReference type="EMBL" id="CAD8166429.1"/>
    </source>
</evidence>
<dbReference type="EMBL" id="CAJJDP010000048">
    <property type="protein sequence ID" value="CAD8166429.1"/>
    <property type="molecule type" value="Genomic_DNA"/>
</dbReference>
<evidence type="ECO:0000313" key="2">
    <source>
        <dbReference type="EMBL" id="CAD8166425.1"/>
    </source>
</evidence>
<dbReference type="Proteomes" id="UP000683925">
    <property type="component" value="Unassembled WGS sequence"/>
</dbReference>
<sequence>MMMSLFDGTSGILQKYTSSISKQVSSNLMKRNTIIIINRQRQNTKIETYEAKLNSINQKVQIAHSRLQSLQKKLNKIEQTLRNLQIIKNLKQNKIYYQTNSKTFYQDPLKSKKIVYNRLLKEAFETRLMKLLDEQSYKIRLELNKSIDMRLKSNTKIIEFRIQVKIKRREREMLYQEFVGRMGEQLFLVQETLNQEKHQRSESQNQMGTMTQEINNILKLQLAQEQIQRDETERKMIRLLNETCNRVEKFPEKVMIVFI</sequence>
<accession>A0A8S1US41</accession>
<dbReference type="OMA" id="QLELHIY"/>
<feature type="coiled-coil region" evidence="1">
    <location>
        <begin position="215"/>
        <end position="242"/>
    </location>
</feature>
<proteinExistence type="predicted"/>